<evidence type="ECO:0000313" key="1">
    <source>
        <dbReference type="EMBL" id="UXY14956.1"/>
    </source>
</evidence>
<proteinExistence type="predicted"/>
<dbReference type="InterPro" id="IPR010131">
    <property type="entry name" value="MdtP/NodT-like"/>
</dbReference>
<gene>
    <name evidence="1" type="ORF">N8I74_16790</name>
</gene>
<evidence type="ECO:0000313" key="2">
    <source>
        <dbReference type="Proteomes" id="UP001061302"/>
    </source>
</evidence>
<dbReference type="PANTHER" id="PTHR30203:SF24">
    <property type="entry name" value="BLR4935 PROTEIN"/>
    <property type="match status" value="1"/>
</dbReference>
<protein>
    <submittedName>
        <fullName evidence="1">TolC family protein</fullName>
    </submittedName>
</protein>
<dbReference type="SUPFAM" id="SSF56954">
    <property type="entry name" value="Outer membrane efflux proteins (OEP)"/>
    <property type="match status" value="1"/>
</dbReference>
<name>A0ABY6DKS0_9NEIS</name>
<dbReference type="Proteomes" id="UP001061302">
    <property type="component" value="Chromosome"/>
</dbReference>
<organism evidence="1 2">
    <name type="scientific">Chitiniphilus purpureus</name>
    <dbReference type="NCBI Taxonomy" id="2981137"/>
    <lineage>
        <taxon>Bacteria</taxon>
        <taxon>Pseudomonadati</taxon>
        <taxon>Pseudomonadota</taxon>
        <taxon>Betaproteobacteria</taxon>
        <taxon>Neisseriales</taxon>
        <taxon>Chitinibacteraceae</taxon>
        <taxon>Chitiniphilus</taxon>
    </lineage>
</organism>
<dbReference type="EMBL" id="CP106753">
    <property type="protein sequence ID" value="UXY14956.1"/>
    <property type="molecule type" value="Genomic_DNA"/>
</dbReference>
<dbReference type="Gene3D" id="1.20.1600.10">
    <property type="entry name" value="Outer membrane efflux proteins (OEP)"/>
    <property type="match status" value="1"/>
</dbReference>
<sequence>MNLFRAAHLRGRRLAIGAGALLLAGCASVDFEESVRQTNQDAAGFTQGRLALAGTPAQREVMAREADALLAQPLGQDEAVRLALLNSPALQALLANNWSEAATAAQGARIANPVFTFERMRSPDEVEFGRMLAFGLLDLITLPHRYGVARRQIAQAQLRLTTEVVDQVTRIRQTWVNAVAAQQKQSYAEQVYEAADAGAELAQRLQAVGNITRLQRARHQAFYADAATQLAGARHAALAAREALVRQLGLTDAQAARLQLPGQLPPLPAAPRTAGQVAQATTEQRLDVRQARLGFDAAAKAQGLTAVTSLTDIELGVRRDQTFDKAEGHTERARGYEIEVRLPLFDWGGMQRDSMNARTLAAANALEATLRAAGSELRESYSAYRTGYDIARHYRDEVLPLSKAISEENTLRYNGMLIGVFELLADSREQIGAVVNAINAQQQFWLADAALQAAVLGKPTAVAVGLAAAPGAAEAGH</sequence>
<dbReference type="PROSITE" id="PS51257">
    <property type="entry name" value="PROKAR_LIPOPROTEIN"/>
    <property type="match status" value="1"/>
</dbReference>
<accession>A0ABY6DKS0</accession>
<keyword evidence="2" id="KW-1185">Reference proteome</keyword>
<dbReference type="RefSeq" id="WP_263124303.1">
    <property type="nucleotide sequence ID" value="NZ_CP106753.1"/>
</dbReference>
<dbReference type="PANTHER" id="PTHR30203">
    <property type="entry name" value="OUTER MEMBRANE CATION EFFLUX PROTEIN"/>
    <property type="match status" value="1"/>
</dbReference>
<reference evidence="1" key="1">
    <citation type="submission" date="2022-10" db="EMBL/GenBank/DDBJ databases">
        <title>Chitiniphilus purpureus sp. nov., a novel chitin-degrading bacterium isolated from crawfish pond sediment.</title>
        <authorList>
            <person name="Li K."/>
        </authorList>
    </citation>
    <scope>NUCLEOTIDE SEQUENCE</scope>
    <source>
        <strain evidence="1">CD1</strain>
    </source>
</reference>